<keyword evidence="6" id="KW-0472">Membrane</keyword>
<dbReference type="GO" id="GO:0042285">
    <property type="term" value="F:xylosyltransferase activity"/>
    <property type="evidence" value="ECO:0007669"/>
    <property type="project" value="TreeGrafter"/>
</dbReference>
<comment type="subcellular location">
    <subcellularLocation>
        <location evidence="1">Golgi apparatus membrane</location>
        <topology evidence="1">Single-pass type II membrane protein</topology>
    </subcellularLocation>
</comment>
<dbReference type="InterPro" id="IPR029044">
    <property type="entry name" value="Nucleotide-diphossugar_trans"/>
</dbReference>
<dbReference type="GO" id="GO:0035269">
    <property type="term" value="P:protein O-linked glycosylation via mannose"/>
    <property type="evidence" value="ECO:0007669"/>
    <property type="project" value="TreeGrafter"/>
</dbReference>
<reference evidence="10" key="1">
    <citation type="submission" date="2017-02" db="UniProtKB">
        <authorList>
            <consortium name="WormBaseParasite"/>
        </authorList>
    </citation>
    <scope>IDENTIFICATION</scope>
</reference>
<dbReference type="PANTHER" id="PTHR12270:SF25">
    <property type="entry name" value="GLYCOSYLTRANSFERASE-LIKE PROTEIN LARGE"/>
    <property type="match status" value="1"/>
</dbReference>
<name>A0A0R3TKQ0_RODNA</name>
<keyword evidence="2" id="KW-0812">Transmembrane</keyword>
<evidence type="ECO:0000256" key="1">
    <source>
        <dbReference type="ARBA" id="ARBA00004323"/>
    </source>
</evidence>
<protein>
    <submittedName>
        <fullName evidence="10">Nucleotid_trans domain-containing protein</fullName>
    </submittedName>
</protein>
<evidence type="ECO:0000313" key="8">
    <source>
        <dbReference type="EMBL" id="VDO03627.1"/>
    </source>
</evidence>
<evidence type="ECO:0000256" key="5">
    <source>
        <dbReference type="ARBA" id="ARBA00023034"/>
    </source>
</evidence>
<keyword evidence="7" id="KW-0325">Glycoprotein</keyword>
<dbReference type="Gene3D" id="3.90.550.10">
    <property type="entry name" value="Spore Coat Polysaccharide Biosynthesis Protein SpsA, Chain A"/>
    <property type="match status" value="1"/>
</dbReference>
<gene>
    <name evidence="8" type="ORF">HNAJ_LOCUS7767</name>
</gene>
<dbReference type="PANTHER" id="PTHR12270">
    <property type="entry name" value="GLYCOSYLTRANSFERASE-RELATED"/>
    <property type="match status" value="1"/>
</dbReference>
<keyword evidence="5" id="KW-0333">Golgi apparatus</keyword>
<dbReference type="GO" id="GO:0000139">
    <property type="term" value="C:Golgi membrane"/>
    <property type="evidence" value="ECO:0007669"/>
    <property type="project" value="UniProtKB-SubCell"/>
</dbReference>
<reference evidence="8 9" key="2">
    <citation type="submission" date="2018-11" db="EMBL/GenBank/DDBJ databases">
        <authorList>
            <consortium name="Pathogen Informatics"/>
        </authorList>
    </citation>
    <scope>NUCLEOTIDE SEQUENCE [LARGE SCALE GENOMIC DNA]</scope>
</reference>
<dbReference type="EMBL" id="UZAE01012122">
    <property type="protein sequence ID" value="VDO03627.1"/>
    <property type="molecule type" value="Genomic_DNA"/>
</dbReference>
<evidence type="ECO:0000313" key="9">
    <source>
        <dbReference type="Proteomes" id="UP000278807"/>
    </source>
</evidence>
<dbReference type="GO" id="GO:0015020">
    <property type="term" value="F:glucuronosyltransferase activity"/>
    <property type="evidence" value="ECO:0007669"/>
    <property type="project" value="TreeGrafter"/>
</dbReference>
<dbReference type="InterPro" id="IPR051292">
    <property type="entry name" value="Xyl/GlcA_transferase"/>
</dbReference>
<organism evidence="10">
    <name type="scientific">Rodentolepis nana</name>
    <name type="common">Dwarf tapeworm</name>
    <name type="synonym">Hymenolepis nana</name>
    <dbReference type="NCBI Taxonomy" id="102285"/>
    <lineage>
        <taxon>Eukaryota</taxon>
        <taxon>Metazoa</taxon>
        <taxon>Spiralia</taxon>
        <taxon>Lophotrochozoa</taxon>
        <taxon>Platyhelminthes</taxon>
        <taxon>Cestoda</taxon>
        <taxon>Eucestoda</taxon>
        <taxon>Cyclophyllidea</taxon>
        <taxon>Hymenolepididae</taxon>
        <taxon>Rodentolepis</taxon>
    </lineage>
</organism>
<evidence type="ECO:0000256" key="7">
    <source>
        <dbReference type="ARBA" id="ARBA00023180"/>
    </source>
</evidence>
<proteinExistence type="predicted"/>
<evidence type="ECO:0000256" key="2">
    <source>
        <dbReference type="ARBA" id="ARBA00022692"/>
    </source>
</evidence>
<keyword evidence="3" id="KW-0735">Signal-anchor</keyword>
<accession>A0A0R3TKQ0</accession>
<sequence>MSVDKFAQIDDRMHDVDPGAIHIMQMVLGSKSPRFQMTFLKSLFTTHFQEESAKPIHLHLLTDKATQFILDGIIQSWRVDKLRTTFYAAEPIQSKITWMLSHHSATKVATMKMYLPEILNSTVPKVLLLDTDTVFLDDVVKLWDHFENFDKYQFLGMALEQAPMYFNFKKIRGRRVDHGYNAGIMLWDLRKLTQQKWESIWKPTFHRAFKISPYFGAAEQTLLNAVIVDNPAIFYPIPCTWNVQMFELGTPKLCKSTWNSPAGKDIPQPQLLHADKWNKLEHEFKLSGPNGESMYLIKYLKFVLSDADITTRYINIRSLFHMRNGYEFRKKLPSMKAFDIRNVMAKLHPGGRVLTPNTLCRTKLSEFEVWCGINDEFSFTIEHRIHPLYISGEYKKITQDESGVTLAIGAGFAQFSKIEEIAKQWNGPISLAIEATDLEAHKLLSKVENSHILRRRKNIFYHIVFQHPVSTSHLYILCNLLKIDLK</sequence>
<dbReference type="AlphaFoldDB" id="A0A0R3TKQ0"/>
<evidence type="ECO:0000256" key="3">
    <source>
        <dbReference type="ARBA" id="ARBA00022968"/>
    </source>
</evidence>
<evidence type="ECO:0000256" key="4">
    <source>
        <dbReference type="ARBA" id="ARBA00022989"/>
    </source>
</evidence>
<evidence type="ECO:0000256" key="6">
    <source>
        <dbReference type="ARBA" id="ARBA00023136"/>
    </source>
</evidence>
<dbReference type="Pfam" id="PF01501">
    <property type="entry name" value="Glyco_transf_8"/>
    <property type="match status" value="1"/>
</dbReference>
<evidence type="ECO:0000313" key="10">
    <source>
        <dbReference type="WBParaSite" id="HNAJ_0000777101-mRNA-1"/>
    </source>
</evidence>
<keyword evidence="9" id="KW-1185">Reference proteome</keyword>
<dbReference type="OrthoDB" id="6238971at2759"/>
<dbReference type="InterPro" id="IPR002495">
    <property type="entry name" value="Glyco_trans_8"/>
</dbReference>
<dbReference type="Proteomes" id="UP000278807">
    <property type="component" value="Unassembled WGS sequence"/>
</dbReference>
<dbReference type="SUPFAM" id="SSF53448">
    <property type="entry name" value="Nucleotide-diphospho-sugar transferases"/>
    <property type="match status" value="1"/>
</dbReference>
<dbReference type="WBParaSite" id="HNAJ_0000777101-mRNA-1">
    <property type="protein sequence ID" value="HNAJ_0000777101-mRNA-1"/>
    <property type="gene ID" value="HNAJ_0000777101"/>
</dbReference>
<keyword evidence="4" id="KW-1133">Transmembrane helix</keyword>